<keyword evidence="1 3" id="KW-0853">WD repeat</keyword>
<dbReference type="InterPro" id="IPR019775">
    <property type="entry name" value="WD40_repeat_CS"/>
</dbReference>
<dbReference type="InterPro" id="IPR045159">
    <property type="entry name" value="DCAF7-like"/>
</dbReference>
<dbReference type="Pfam" id="PF00400">
    <property type="entry name" value="WD40"/>
    <property type="match status" value="2"/>
</dbReference>
<dbReference type="Proteomes" id="UP000717585">
    <property type="component" value="Unassembled WGS sequence"/>
</dbReference>
<proteinExistence type="predicted"/>
<evidence type="ECO:0000256" key="2">
    <source>
        <dbReference type="ARBA" id="ARBA00022737"/>
    </source>
</evidence>
<comment type="caution">
    <text evidence="4">The sequence shown here is derived from an EMBL/GenBank/DDBJ whole genome shotgun (WGS) entry which is preliminary data.</text>
</comment>
<dbReference type="Gene3D" id="2.130.10.10">
    <property type="entry name" value="YVTN repeat-like/Quinoprotein amine dehydrogenase"/>
    <property type="match status" value="1"/>
</dbReference>
<dbReference type="InterPro" id="IPR001680">
    <property type="entry name" value="WD40_rpt"/>
</dbReference>
<dbReference type="SUPFAM" id="SSF50978">
    <property type="entry name" value="WD40 repeat-like"/>
    <property type="match status" value="1"/>
</dbReference>
<evidence type="ECO:0000313" key="5">
    <source>
        <dbReference type="Proteomes" id="UP000717585"/>
    </source>
</evidence>
<dbReference type="SMART" id="SM00320">
    <property type="entry name" value="WD40"/>
    <property type="match status" value="5"/>
</dbReference>
<dbReference type="OrthoDB" id="24670at2759"/>
<evidence type="ECO:0000313" key="4">
    <source>
        <dbReference type="EMBL" id="KAG9390544.1"/>
    </source>
</evidence>
<organism evidence="4 5">
    <name type="scientific">Carpediemonas membranifera</name>
    <dbReference type="NCBI Taxonomy" id="201153"/>
    <lineage>
        <taxon>Eukaryota</taxon>
        <taxon>Metamonada</taxon>
        <taxon>Carpediemonas-like organisms</taxon>
        <taxon>Carpediemonas</taxon>
    </lineage>
</organism>
<gene>
    <name evidence="4" type="ORF">J8273_7895</name>
</gene>
<evidence type="ECO:0000256" key="1">
    <source>
        <dbReference type="ARBA" id="ARBA00022574"/>
    </source>
</evidence>
<dbReference type="InterPro" id="IPR036322">
    <property type="entry name" value="WD40_repeat_dom_sf"/>
</dbReference>
<name>A0A8J6AYS2_9EUKA</name>
<keyword evidence="5" id="KW-1185">Reference proteome</keyword>
<dbReference type="PROSITE" id="PS50294">
    <property type="entry name" value="WD_REPEATS_REGION"/>
    <property type="match status" value="1"/>
</dbReference>
<protein>
    <submittedName>
        <fullName evidence="4">WD domain, G-beta repeat</fullName>
    </submittedName>
</protein>
<dbReference type="EMBL" id="JAHDYR010000064">
    <property type="protein sequence ID" value="KAG9390544.1"/>
    <property type="molecule type" value="Genomic_DNA"/>
</dbReference>
<sequence length="341" mass="38023">MDSEQNIKVGGNNDTSVLRRYVSKAPAVYACSWSQRSDQPYRMAVGTFEEDYTNYIEVIQWDEQAREIKQVGSFDHPYPATKVMFMPSDDPSNKDLIVTCGDYLRMWTWSNEKGKVVDKVTLNHNKSTEFCAPLTSLDWSTLDLSLLVVSSVDTTCTAWDLVEQKPIAKLIAHDNDVYDVTLSYKDPKTFATVGGDRSLRIFDLRSLEHSTIIHEAAEPLLRVSWNKQDNNYLAVTGSEGNSVTIIDSRLPSMPLARLSGHGSALSSVDWAPQSSVHVASCGSDSRALIWDIGQGSENNGEINEAMLSYNASSPVNQIRWSNLHSEWLGITHGNTVEMLHV</sequence>
<reference evidence="4" key="1">
    <citation type="submission" date="2021-05" db="EMBL/GenBank/DDBJ databases">
        <title>A free-living protist that lacks canonical eukaryotic 1 DNA replication and segregation systems.</title>
        <authorList>
            <person name="Salas-Leiva D.E."/>
            <person name="Tromer E.C."/>
            <person name="Curtis B.A."/>
            <person name="Jerlstrom-Hultqvist J."/>
            <person name="Kolisko M."/>
            <person name="Yi Z."/>
            <person name="Salas-Leiva J.S."/>
            <person name="Gallot-Lavallee L."/>
            <person name="Kops G.J.P.L."/>
            <person name="Archibald J.M."/>
            <person name="Simpson A.G.B."/>
            <person name="Roger A.J."/>
        </authorList>
    </citation>
    <scope>NUCLEOTIDE SEQUENCE</scope>
    <source>
        <strain evidence="4">BICM</strain>
    </source>
</reference>
<dbReference type="PROSITE" id="PS50082">
    <property type="entry name" value="WD_REPEATS_2"/>
    <property type="match status" value="1"/>
</dbReference>
<keyword evidence="2" id="KW-0677">Repeat</keyword>
<dbReference type="AlphaFoldDB" id="A0A8J6AYS2"/>
<dbReference type="PROSITE" id="PS00678">
    <property type="entry name" value="WD_REPEATS_1"/>
    <property type="match status" value="1"/>
</dbReference>
<dbReference type="PANTHER" id="PTHR19919">
    <property type="entry name" value="WD REPEAT CONTAINING PROTEIN"/>
    <property type="match status" value="1"/>
</dbReference>
<dbReference type="InterPro" id="IPR015943">
    <property type="entry name" value="WD40/YVTN_repeat-like_dom_sf"/>
</dbReference>
<evidence type="ECO:0000256" key="3">
    <source>
        <dbReference type="PROSITE-ProRule" id="PRU00221"/>
    </source>
</evidence>
<accession>A0A8J6AYS2</accession>
<feature type="repeat" description="WD" evidence="3">
    <location>
        <begin position="258"/>
        <end position="300"/>
    </location>
</feature>